<gene>
    <name evidence="2" type="ORF">F511_34001</name>
</gene>
<feature type="compositionally biased region" description="Polar residues" evidence="1">
    <location>
        <begin position="1"/>
        <end position="10"/>
    </location>
</feature>
<sequence>MQAALSNLATENDELRSRSEETLKENQRLTGIISFWTRPSASLDKLHGAVKSSGDKTGLDYNSNESSTAETICTPKLEITKFKTINFVKSSTGQPVEAESGETMIVDELSI</sequence>
<dbReference type="EMBL" id="KV018161">
    <property type="protein sequence ID" value="KZV17533.1"/>
    <property type="molecule type" value="Genomic_DNA"/>
</dbReference>
<evidence type="ECO:0000256" key="1">
    <source>
        <dbReference type="SAM" id="MobiDB-lite"/>
    </source>
</evidence>
<reference evidence="2 3" key="1">
    <citation type="journal article" date="2015" name="Proc. Natl. Acad. Sci. U.S.A.">
        <title>The resurrection genome of Boea hygrometrica: A blueprint for survival of dehydration.</title>
        <authorList>
            <person name="Xiao L."/>
            <person name="Yang G."/>
            <person name="Zhang L."/>
            <person name="Yang X."/>
            <person name="Zhao S."/>
            <person name="Ji Z."/>
            <person name="Zhou Q."/>
            <person name="Hu M."/>
            <person name="Wang Y."/>
            <person name="Chen M."/>
            <person name="Xu Y."/>
            <person name="Jin H."/>
            <person name="Xiao X."/>
            <person name="Hu G."/>
            <person name="Bao F."/>
            <person name="Hu Y."/>
            <person name="Wan P."/>
            <person name="Li L."/>
            <person name="Deng X."/>
            <person name="Kuang T."/>
            <person name="Xiang C."/>
            <person name="Zhu J.K."/>
            <person name="Oliver M.J."/>
            <person name="He Y."/>
        </authorList>
    </citation>
    <scope>NUCLEOTIDE SEQUENCE [LARGE SCALE GENOMIC DNA]</scope>
    <source>
        <strain evidence="3">cv. XS01</strain>
    </source>
</reference>
<accession>A0A2Z7A7I3</accession>
<proteinExistence type="predicted"/>
<feature type="region of interest" description="Disordered" evidence="1">
    <location>
        <begin position="1"/>
        <end position="23"/>
    </location>
</feature>
<dbReference type="Proteomes" id="UP000250235">
    <property type="component" value="Unassembled WGS sequence"/>
</dbReference>
<keyword evidence="3" id="KW-1185">Reference proteome</keyword>
<feature type="compositionally biased region" description="Basic and acidic residues" evidence="1">
    <location>
        <begin position="13"/>
        <end position="23"/>
    </location>
</feature>
<evidence type="ECO:0000313" key="2">
    <source>
        <dbReference type="EMBL" id="KZV17533.1"/>
    </source>
</evidence>
<protein>
    <submittedName>
        <fullName evidence="2">Spindle pole body component 110-like</fullName>
    </submittedName>
</protein>
<organism evidence="2 3">
    <name type="scientific">Dorcoceras hygrometricum</name>
    <dbReference type="NCBI Taxonomy" id="472368"/>
    <lineage>
        <taxon>Eukaryota</taxon>
        <taxon>Viridiplantae</taxon>
        <taxon>Streptophyta</taxon>
        <taxon>Embryophyta</taxon>
        <taxon>Tracheophyta</taxon>
        <taxon>Spermatophyta</taxon>
        <taxon>Magnoliopsida</taxon>
        <taxon>eudicotyledons</taxon>
        <taxon>Gunneridae</taxon>
        <taxon>Pentapetalae</taxon>
        <taxon>asterids</taxon>
        <taxon>lamiids</taxon>
        <taxon>Lamiales</taxon>
        <taxon>Gesneriaceae</taxon>
        <taxon>Didymocarpoideae</taxon>
        <taxon>Trichosporeae</taxon>
        <taxon>Loxocarpinae</taxon>
        <taxon>Dorcoceras</taxon>
    </lineage>
</organism>
<dbReference type="AlphaFoldDB" id="A0A2Z7A7I3"/>
<name>A0A2Z7A7I3_9LAMI</name>
<evidence type="ECO:0000313" key="3">
    <source>
        <dbReference type="Proteomes" id="UP000250235"/>
    </source>
</evidence>